<evidence type="ECO:0000313" key="1">
    <source>
        <dbReference type="EMBL" id="GLW58375.1"/>
    </source>
</evidence>
<evidence type="ECO:0000313" key="2">
    <source>
        <dbReference type="Proteomes" id="UP001165143"/>
    </source>
</evidence>
<gene>
    <name evidence="1" type="ORF">Kpho01_63860</name>
</gene>
<comment type="caution">
    <text evidence="1">The sequence shown here is derived from an EMBL/GenBank/DDBJ whole genome shotgun (WGS) entry which is preliminary data.</text>
</comment>
<sequence length="85" mass="8838">MPEDCRADADARQAVADARQAVADRPPDAFGAGELTSDEAASAELLCPGTATRGIGKCLQLSRGVRHGRCGSRRSDGPDRATMPV</sequence>
<dbReference type="EMBL" id="BSRX01000051">
    <property type="protein sequence ID" value="GLW58375.1"/>
    <property type="molecule type" value="Genomic_DNA"/>
</dbReference>
<protein>
    <submittedName>
        <fullName evidence="1">Uncharacterized protein</fullName>
    </submittedName>
</protein>
<name>A0A9W6PNP0_9ACTN</name>
<organism evidence="1 2">
    <name type="scientific">Kitasatospora phosalacinea</name>
    <dbReference type="NCBI Taxonomy" id="2065"/>
    <lineage>
        <taxon>Bacteria</taxon>
        <taxon>Bacillati</taxon>
        <taxon>Actinomycetota</taxon>
        <taxon>Actinomycetes</taxon>
        <taxon>Kitasatosporales</taxon>
        <taxon>Streptomycetaceae</taxon>
        <taxon>Kitasatospora</taxon>
    </lineage>
</organism>
<dbReference type="Proteomes" id="UP001165143">
    <property type="component" value="Unassembled WGS sequence"/>
</dbReference>
<proteinExistence type="predicted"/>
<reference evidence="1" key="1">
    <citation type="submission" date="2023-02" db="EMBL/GenBank/DDBJ databases">
        <title>Kitasatospora phosalacinea NBRC 14362.</title>
        <authorList>
            <person name="Ichikawa N."/>
            <person name="Sato H."/>
            <person name="Tonouchi N."/>
        </authorList>
    </citation>
    <scope>NUCLEOTIDE SEQUENCE</scope>
    <source>
        <strain evidence="1">NBRC 14362</strain>
    </source>
</reference>
<dbReference type="AlphaFoldDB" id="A0A9W6PNP0"/>
<accession>A0A9W6PNP0</accession>